<dbReference type="EMBL" id="KF192075">
    <property type="protein sequence ID" value="AGV99313.1"/>
    <property type="molecule type" value="Genomic_DNA"/>
</dbReference>
<keyword evidence="2" id="KW-1185">Reference proteome</keyword>
<evidence type="ECO:0000313" key="1">
    <source>
        <dbReference type="EMBL" id="AGV99313.1"/>
    </source>
</evidence>
<organism evidence="1 2">
    <name type="scientific">Escherichia phage vB_EcoP_PhAPEC5</name>
    <dbReference type="NCBI Taxonomy" id="1395983"/>
    <lineage>
        <taxon>Viruses</taxon>
        <taxon>Duplodnaviria</taxon>
        <taxon>Heunggongvirae</taxon>
        <taxon>Uroviricota</taxon>
        <taxon>Caudoviricetes</taxon>
        <taxon>Schitoviridae</taxon>
        <taxon>Enquatrovirinae</taxon>
        <taxon>Gamaleyavirus</taxon>
        <taxon>Gamaleyavirus APEC5</taxon>
    </lineage>
</organism>
<gene>
    <name evidence="1" type="ORF">PhAPEC5_31</name>
</gene>
<sequence>MPAKYRIKDTPVLGGAADEYTKQGDIVYQCTKHDYGCASDDTRATGFMHISVTLDPTGDYPFFTIPVHNLEQIHD</sequence>
<proteinExistence type="predicted"/>
<dbReference type="RefSeq" id="YP_009055539.1">
    <property type="nucleotide sequence ID" value="NC_024786.1"/>
</dbReference>
<dbReference type="OrthoDB" id="20728at10239"/>
<dbReference type="GeneID" id="20283808"/>
<evidence type="ECO:0000313" key="2">
    <source>
        <dbReference type="Proteomes" id="UP000027383"/>
    </source>
</evidence>
<name>A0A067Y1K2_9CAUD</name>
<dbReference type="Proteomes" id="UP000027383">
    <property type="component" value="Segment"/>
</dbReference>
<accession>A0A067Y1K2</accession>
<dbReference type="KEGG" id="vg:20283808"/>
<protein>
    <submittedName>
        <fullName evidence="1">Uncharacterized protein</fullName>
    </submittedName>
</protein>
<reference evidence="1 2" key="1">
    <citation type="journal article" date="2014" name="Vet. Microbiol.">
        <title>A cocktail of in vitro efficient phages is not a guarantee for in vivo therapeutic results against avian colibacillosis.</title>
        <authorList>
            <person name="Tsonos J."/>
            <person name="Oosterik L.H."/>
            <person name="Tuntufye H.N."/>
            <person name="Klumpp J."/>
            <person name="Butaye P."/>
            <person name="De Greve H."/>
            <person name="Hernalsteens J.P."/>
            <person name="Lavigne R."/>
            <person name="Goddeeris B.M."/>
        </authorList>
    </citation>
    <scope>NUCLEOTIDE SEQUENCE [LARGE SCALE GENOMIC DNA]</scope>
</reference>